<dbReference type="EMBL" id="SNRY01001151">
    <property type="protein sequence ID" value="KAA6333130.1"/>
    <property type="molecule type" value="Genomic_DNA"/>
</dbReference>
<name>A0A5J4RJ08_9ZZZZ</name>
<keyword evidence="1" id="KW-0805">Transcription regulation</keyword>
<dbReference type="GO" id="GO:0043565">
    <property type="term" value="F:sequence-specific DNA binding"/>
    <property type="evidence" value="ECO:0007669"/>
    <property type="project" value="InterPro"/>
</dbReference>
<dbReference type="SMART" id="SM00342">
    <property type="entry name" value="HTH_ARAC"/>
    <property type="match status" value="1"/>
</dbReference>
<dbReference type="SUPFAM" id="SSF51182">
    <property type="entry name" value="RmlC-like cupins"/>
    <property type="match status" value="1"/>
</dbReference>
<dbReference type="GO" id="GO:0003700">
    <property type="term" value="F:DNA-binding transcription factor activity"/>
    <property type="evidence" value="ECO:0007669"/>
    <property type="project" value="InterPro"/>
</dbReference>
<gene>
    <name evidence="5" type="ORF">EZS27_018426</name>
</gene>
<dbReference type="InterPro" id="IPR018060">
    <property type="entry name" value="HTH_AraC"/>
</dbReference>
<dbReference type="Pfam" id="PF12833">
    <property type="entry name" value="HTH_18"/>
    <property type="match status" value="1"/>
</dbReference>
<evidence type="ECO:0000256" key="1">
    <source>
        <dbReference type="ARBA" id="ARBA00023015"/>
    </source>
</evidence>
<organism evidence="5">
    <name type="scientific">termite gut metagenome</name>
    <dbReference type="NCBI Taxonomy" id="433724"/>
    <lineage>
        <taxon>unclassified sequences</taxon>
        <taxon>metagenomes</taxon>
        <taxon>organismal metagenomes</taxon>
    </lineage>
</organism>
<dbReference type="PANTHER" id="PTHR43280:SF2">
    <property type="entry name" value="HTH-TYPE TRANSCRIPTIONAL REGULATOR EXSA"/>
    <property type="match status" value="1"/>
</dbReference>
<dbReference type="InterPro" id="IPR009057">
    <property type="entry name" value="Homeodomain-like_sf"/>
</dbReference>
<dbReference type="SUPFAM" id="SSF46689">
    <property type="entry name" value="Homeodomain-like"/>
    <property type="match status" value="2"/>
</dbReference>
<feature type="domain" description="HTH araC/xylS-type" evidence="4">
    <location>
        <begin position="176"/>
        <end position="273"/>
    </location>
</feature>
<dbReference type="Pfam" id="PF22200">
    <property type="entry name" value="ExsA_N"/>
    <property type="match status" value="1"/>
</dbReference>
<evidence type="ECO:0000313" key="5">
    <source>
        <dbReference type="EMBL" id="KAA6333130.1"/>
    </source>
</evidence>
<proteinExistence type="predicted"/>
<dbReference type="Gene3D" id="1.10.10.60">
    <property type="entry name" value="Homeodomain-like"/>
    <property type="match status" value="2"/>
</dbReference>
<evidence type="ECO:0000256" key="3">
    <source>
        <dbReference type="ARBA" id="ARBA00023163"/>
    </source>
</evidence>
<protein>
    <submittedName>
        <fullName evidence="5">Exoenzyme S synthesis regulatory protein ExsA</fullName>
    </submittedName>
</protein>
<dbReference type="PANTHER" id="PTHR43280">
    <property type="entry name" value="ARAC-FAMILY TRANSCRIPTIONAL REGULATOR"/>
    <property type="match status" value="1"/>
</dbReference>
<dbReference type="PROSITE" id="PS01124">
    <property type="entry name" value="HTH_ARAC_FAMILY_2"/>
    <property type="match status" value="1"/>
</dbReference>
<comment type="caution">
    <text evidence="5">The sequence shown here is derived from an EMBL/GenBank/DDBJ whole genome shotgun (WGS) entry which is preliminary data.</text>
</comment>
<evidence type="ECO:0000259" key="4">
    <source>
        <dbReference type="PROSITE" id="PS01124"/>
    </source>
</evidence>
<evidence type="ECO:0000256" key="2">
    <source>
        <dbReference type="ARBA" id="ARBA00023125"/>
    </source>
</evidence>
<keyword evidence="2" id="KW-0238">DNA-binding</keyword>
<dbReference type="PROSITE" id="PS51257">
    <property type="entry name" value="PROKAR_LIPOPROTEIN"/>
    <property type="match status" value="1"/>
</dbReference>
<dbReference type="InterPro" id="IPR011051">
    <property type="entry name" value="RmlC_Cupin_sf"/>
</dbReference>
<dbReference type="InterPro" id="IPR054015">
    <property type="entry name" value="ExsA-like_N"/>
</dbReference>
<accession>A0A5J4RJ08</accession>
<keyword evidence="3" id="KW-0804">Transcription</keyword>
<dbReference type="AlphaFoldDB" id="A0A5J4RJ08"/>
<reference evidence="5" key="1">
    <citation type="submission" date="2019-03" db="EMBL/GenBank/DDBJ databases">
        <title>Single cell metagenomics reveals metabolic interactions within the superorganism composed of flagellate Streblomastix strix and complex community of Bacteroidetes bacteria on its surface.</title>
        <authorList>
            <person name="Treitli S.C."/>
            <person name="Kolisko M."/>
            <person name="Husnik F."/>
            <person name="Keeling P."/>
            <person name="Hampl V."/>
        </authorList>
    </citation>
    <scope>NUCLEOTIDE SEQUENCE</scope>
    <source>
        <strain evidence="5">STM</strain>
    </source>
</reference>
<sequence length="273" mass="32122">MKENCRTINYSNIFLSCYSDNATKYTPMVVDHGLVYILSGEMGINEGGKITRLHKGDCAFVRKDNRVSTRKLPKEGEQFKSIWLSFPRNFLREFYQTLDKNKIPEYVKRHKVSLQKIPLRPDIQSLFESMMPYFNSDIVPSPEIIKLKFTEGVYILLNTDKNFYSSLFDFSEPWKIDILDYLNKNYMYDLSIEEIASYTGRSLASFKRDFKKISNLSPQKWLIHKRLEAAQWKLRNENKKVSDVYVEVGFKNLSHFSTAFKQQYGFSPTKQLD</sequence>